<keyword evidence="7 9" id="KW-0539">Nucleus</keyword>
<dbReference type="GO" id="GO:0003677">
    <property type="term" value="F:DNA binding"/>
    <property type="evidence" value="ECO:0007669"/>
    <property type="project" value="UniProtKB-KW"/>
</dbReference>
<evidence type="ECO:0000256" key="2">
    <source>
        <dbReference type="ARBA" id="ARBA00005249"/>
    </source>
</evidence>
<dbReference type="GO" id="GO:0005674">
    <property type="term" value="C:transcription factor TFIIF complex"/>
    <property type="evidence" value="ECO:0007669"/>
    <property type="project" value="TreeGrafter"/>
</dbReference>
<dbReference type="OMA" id="MERENNQ"/>
<dbReference type="InterPro" id="IPR036388">
    <property type="entry name" value="WH-like_DNA-bd_sf"/>
</dbReference>
<keyword evidence="6 9" id="KW-0804">Transcription</keyword>
<dbReference type="InterPro" id="IPR036390">
    <property type="entry name" value="WH_DNA-bd_sf"/>
</dbReference>
<feature type="compositionally biased region" description="Low complexity" evidence="10">
    <location>
        <begin position="262"/>
        <end position="275"/>
    </location>
</feature>
<reference evidence="11" key="1">
    <citation type="submission" date="2025-08" db="UniProtKB">
        <authorList>
            <consortium name="Ensembl"/>
        </authorList>
    </citation>
    <scope>IDENTIFICATION</scope>
</reference>
<feature type="compositionally biased region" description="Basic residues" evidence="10">
    <location>
        <begin position="247"/>
        <end position="257"/>
    </location>
</feature>
<dbReference type="InterPro" id="IPR008851">
    <property type="entry name" value="TFIIF-alpha"/>
</dbReference>
<dbReference type="PANTHER" id="PTHR13011">
    <property type="entry name" value="TFIIF-ALPHA"/>
    <property type="match status" value="1"/>
</dbReference>
<evidence type="ECO:0000256" key="8">
    <source>
        <dbReference type="ARBA" id="ARBA00025232"/>
    </source>
</evidence>
<accession>A0A672N952</accession>
<feature type="region of interest" description="Disordered" evidence="10">
    <location>
        <begin position="199"/>
        <end position="281"/>
    </location>
</feature>
<dbReference type="SUPFAM" id="SSF46785">
    <property type="entry name" value="Winged helix' DNA-binding domain"/>
    <property type="match status" value="1"/>
</dbReference>
<dbReference type="PANTHER" id="PTHR13011:SF0">
    <property type="entry name" value="GENERAL TRANSCRIPTION FACTOR IIF SUBUNIT 1"/>
    <property type="match status" value="1"/>
</dbReference>
<dbReference type="AlphaFoldDB" id="A0A672N952"/>
<dbReference type="Gene3D" id="1.10.10.10">
    <property type="entry name" value="Winged helix-like DNA-binding domain superfamily/Winged helix DNA-binding domain"/>
    <property type="match status" value="1"/>
</dbReference>
<evidence type="ECO:0000256" key="7">
    <source>
        <dbReference type="ARBA" id="ARBA00023242"/>
    </source>
</evidence>
<dbReference type="Ensembl" id="ENSSGRT00000049753.1">
    <property type="protein sequence ID" value="ENSSGRP00000046505.1"/>
    <property type="gene ID" value="ENSSGRG00000024886.1"/>
</dbReference>
<dbReference type="Pfam" id="PF05793">
    <property type="entry name" value="TFIIF_alpha"/>
    <property type="match status" value="2"/>
</dbReference>
<organism evidence="11 12">
    <name type="scientific">Sinocyclocheilus grahami</name>
    <name type="common">Dianchi golden-line fish</name>
    <name type="synonym">Barbus grahami</name>
    <dbReference type="NCBI Taxonomy" id="75366"/>
    <lineage>
        <taxon>Eukaryota</taxon>
        <taxon>Metazoa</taxon>
        <taxon>Chordata</taxon>
        <taxon>Craniata</taxon>
        <taxon>Vertebrata</taxon>
        <taxon>Euteleostomi</taxon>
        <taxon>Actinopterygii</taxon>
        <taxon>Neopterygii</taxon>
        <taxon>Teleostei</taxon>
        <taxon>Ostariophysi</taxon>
        <taxon>Cypriniformes</taxon>
        <taxon>Cyprinidae</taxon>
        <taxon>Cyprininae</taxon>
        <taxon>Sinocyclocheilus</taxon>
    </lineage>
</organism>
<keyword evidence="5 9" id="KW-0238">DNA-binding</keyword>
<evidence type="ECO:0000256" key="9">
    <source>
        <dbReference type="RuleBase" id="RU366044"/>
    </source>
</evidence>
<feature type="compositionally biased region" description="Basic and acidic residues" evidence="10">
    <location>
        <begin position="202"/>
        <end position="214"/>
    </location>
</feature>
<dbReference type="GO" id="GO:0032968">
    <property type="term" value="P:positive regulation of transcription elongation by RNA polymerase II"/>
    <property type="evidence" value="ECO:0007669"/>
    <property type="project" value="InterPro"/>
</dbReference>
<evidence type="ECO:0000256" key="4">
    <source>
        <dbReference type="ARBA" id="ARBA00023015"/>
    </source>
</evidence>
<evidence type="ECO:0000256" key="1">
    <source>
        <dbReference type="ARBA" id="ARBA00004123"/>
    </source>
</evidence>
<dbReference type="InParanoid" id="A0A672N952"/>
<dbReference type="InterPro" id="IPR011039">
    <property type="entry name" value="TFIIF_interaction"/>
</dbReference>
<keyword evidence="3" id="KW-0597">Phosphoprotein</keyword>
<name>A0A672N952_SINGR</name>
<evidence type="ECO:0000256" key="5">
    <source>
        <dbReference type="ARBA" id="ARBA00023125"/>
    </source>
</evidence>
<protein>
    <recommendedName>
        <fullName evidence="9">Transcription initiation factor IIF subunit alpha</fullName>
    </recommendedName>
</protein>
<dbReference type="GO" id="GO:0006367">
    <property type="term" value="P:transcription initiation at RNA polymerase II promoter"/>
    <property type="evidence" value="ECO:0007669"/>
    <property type="project" value="InterPro"/>
</dbReference>
<reference evidence="11" key="2">
    <citation type="submission" date="2025-09" db="UniProtKB">
        <authorList>
            <consortium name="Ensembl"/>
        </authorList>
    </citation>
    <scope>IDENTIFICATION</scope>
</reference>
<feature type="region of interest" description="Disordered" evidence="10">
    <location>
        <begin position="299"/>
        <end position="342"/>
    </location>
</feature>
<keyword evidence="4 9" id="KW-0805">Transcription regulation</keyword>
<evidence type="ECO:0000313" key="12">
    <source>
        <dbReference type="Proteomes" id="UP000472262"/>
    </source>
</evidence>
<dbReference type="GO" id="GO:0016251">
    <property type="term" value="F:RNA polymerase II general transcription initiation factor activity"/>
    <property type="evidence" value="ECO:0007669"/>
    <property type="project" value="TreeGrafter"/>
</dbReference>
<comment type="subcellular location">
    <subcellularLocation>
        <location evidence="1 9">Nucleus</location>
    </subcellularLocation>
</comment>
<feature type="compositionally biased region" description="Polar residues" evidence="10">
    <location>
        <begin position="321"/>
        <end position="342"/>
    </location>
</feature>
<dbReference type="GO" id="GO:0001096">
    <property type="term" value="F:TFIIF-class transcription factor complex binding"/>
    <property type="evidence" value="ECO:0007669"/>
    <property type="project" value="TreeGrafter"/>
</dbReference>
<evidence type="ECO:0000256" key="10">
    <source>
        <dbReference type="SAM" id="MobiDB-lite"/>
    </source>
</evidence>
<keyword evidence="12" id="KW-1185">Reference proteome</keyword>
<evidence type="ECO:0000256" key="6">
    <source>
        <dbReference type="ARBA" id="ARBA00023163"/>
    </source>
</evidence>
<feature type="compositionally biased region" description="Polar residues" evidence="10">
    <location>
        <begin position="300"/>
        <end position="310"/>
    </location>
</feature>
<evidence type="ECO:0000313" key="11">
    <source>
        <dbReference type="Ensembl" id="ENSSGRP00000046505.1"/>
    </source>
</evidence>
<dbReference type="Proteomes" id="UP000472262">
    <property type="component" value="Unassembled WGS sequence"/>
</dbReference>
<sequence length="409" mass="44959">RVCSCLQGSSSSSTTEYVVRVPKNTSKKCNMMAFNAGDKVSCSTWTQVTGLMYGHLNLCYAALFCFAKNQRNGLHLIKTLPYRSSLSLGFKGLKKGGVTENASYYIFTQCADGAFEALPVQAWYSFTPQAKHRTLTAEEAKEEWGRRNKVVNHFSIMLQRRLRGQARREEEGRGGDLCIHDLEDDLEMSSCLTKMSSFNADDEAKSKAKKDKGPKGKGKKKKKGSDLEGFEDKDSDIEGEAASALFMKKRTPPKRGGGRGSAGSSRTGSRPGTSSIDNAATSNTLRAAANKLDCSFVSGKRQTTVPSSETPAVKRLKMEPSPQSSSGKGTPQPVSGKSTPISSDVLLTEDAVCRYLIRKPMTTKDLLKKFQTKRTGLSSEQIVNVLAQILKRLNPERKNNDKMHFYLTE</sequence>
<proteinExistence type="inferred from homology"/>
<evidence type="ECO:0000256" key="3">
    <source>
        <dbReference type="ARBA" id="ARBA00022553"/>
    </source>
</evidence>
<comment type="function">
    <text evidence="8 9">TFIIF is a general transcription initiation factor that binds to RNA polymerase II and helps to recruit it to the initiation complex in collaboration with TFIIB. It promotes transcription elongation.</text>
</comment>
<dbReference type="FunFam" id="1.10.10.10:FF:000290">
    <property type="entry name" value="General transcription factor IIF subunit 1"/>
    <property type="match status" value="1"/>
</dbReference>
<comment type="similarity">
    <text evidence="2 9">Belongs to the TFIIF alpha subunit family.</text>
</comment>
<dbReference type="SUPFAM" id="SSF50916">
    <property type="entry name" value="Rap30/74 interaction domains"/>
    <property type="match status" value="1"/>
</dbReference>